<dbReference type="EMBL" id="VEPZ02001208">
    <property type="protein sequence ID" value="KAE8687036.1"/>
    <property type="molecule type" value="Genomic_DNA"/>
</dbReference>
<comment type="subcellular location">
    <subcellularLocation>
        <location evidence="4">Secreted</location>
        <location evidence="4">Extracellular space</location>
        <location evidence="4">Apoplast</location>
    </subcellularLocation>
</comment>
<keyword evidence="3 4" id="KW-0964">Secreted</keyword>
<evidence type="ECO:0000256" key="4">
    <source>
        <dbReference type="RuleBase" id="RU363099"/>
    </source>
</evidence>
<organism evidence="5 6">
    <name type="scientific">Hibiscus syriacus</name>
    <name type="common">Rose of Sharon</name>
    <dbReference type="NCBI Taxonomy" id="106335"/>
    <lineage>
        <taxon>Eukaryota</taxon>
        <taxon>Viridiplantae</taxon>
        <taxon>Streptophyta</taxon>
        <taxon>Embryophyta</taxon>
        <taxon>Tracheophyta</taxon>
        <taxon>Spermatophyta</taxon>
        <taxon>Magnoliopsida</taxon>
        <taxon>eudicotyledons</taxon>
        <taxon>Gunneridae</taxon>
        <taxon>Pentapetalae</taxon>
        <taxon>rosids</taxon>
        <taxon>malvids</taxon>
        <taxon>Malvales</taxon>
        <taxon>Malvaceae</taxon>
        <taxon>Malvoideae</taxon>
        <taxon>Hibiscus</taxon>
    </lineage>
</organism>
<dbReference type="Gene3D" id="2.40.480.10">
    <property type="entry name" value="Allene oxide cyclase-like"/>
    <property type="match status" value="1"/>
</dbReference>
<evidence type="ECO:0000256" key="3">
    <source>
        <dbReference type="ARBA" id="ARBA00022525"/>
    </source>
</evidence>
<feature type="chain" id="PRO_5025714679" description="Dirigent protein" evidence="4">
    <location>
        <begin position="25"/>
        <end position="206"/>
    </location>
</feature>
<comment type="subunit">
    <text evidence="2 4">Homodimer.</text>
</comment>
<proteinExistence type="inferred from homology"/>
<dbReference type="Pfam" id="PF03018">
    <property type="entry name" value="Dirigent"/>
    <property type="match status" value="1"/>
</dbReference>
<gene>
    <name evidence="5" type="ORF">F3Y22_tig00111025pilonHSYRG00013</name>
</gene>
<dbReference type="GO" id="GO:0048046">
    <property type="term" value="C:apoplast"/>
    <property type="evidence" value="ECO:0007669"/>
    <property type="project" value="UniProtKB-SubCell"/>
</dbReference>
<evidence type="ECO:0000256" key="2">
    <source>
        <dbReference type="ARBA" id="ARBA00011738"/>
    </source>
</evidence>
<dbReference type="InterPro" id="IPR044859">
    <property type="entry name" value="Allene_oxi_cyc_Dirigent"/>
</dbReference>
<dbReference type="GO" id="GO:0009699">
    <property type="term" value="P:phenylpropanoid biosynthetic process"/>
    <property type="evidence" value="ECO:0007669"/>
    <property type="project" value="UniProtKB-ARBA"/>
</dbReference>
<sequence>MEKSLILALILVLATAVAVVPCRGYYSGSKPYVPAPKKVTHLHFFLQDTMGGKNPSAVIVARPNMTTASNDTFGFLVATDDLLTVGPDVTSGVIGNAQGLWASTDRNGSCLTVFMDFGFTVGKFNGSSISIFSRNQVSQMERELAVVGGRAKFRMAQGYAKLKTYYANFTTGDAIIEYKGYAKLKTYYANFTTGDAIIEYKVTVIH</sequence>
<keyword evidence="4" id="KW-0732">Signal</keyword>
<comment type="similarity">
    <text evidence="1 4">Belongs to the plant dirigent protein family.</text>
</comment>
<name>A0A6A2Z614_HIBSY</name>
<dbReference type="AlphaFoldDB" id="A0A6A2Z614"/>
<dbReference type="PANTHER" id="PTHR21495">
    <property type="entry name" value="NUCLEOPORIN-RELATED"/>
    <property type="match status" value="1"/>
</dbReference>
<comment type="function">
    <text evidence="4">Dirigent proteins impart stereoselectivity on the phenoxy radical-coupling reaction, yielding optically active lignans from two molecules of coniferyl alcohol in the biosynthesis of lignans, flavonolignans, and alkaloids and thus plays a central role in plant secondary metabolism.</text>
</comment>
<dbReference type="InterPro" id="IPR004265">
    <property type="entry name" value="Dirigent"/>
</dbReference>
<comment type="caution">
    <text evidence="5">The sequence shown here is derived from an EMBL/GenBank/DDBJ whole genome shotgun (WGS) entry which is preliminary data.</text>
</comment>
<reference evidence="5" key="1">
    <citation type="submission" date="2019-09" db="EMBL/GenBank/DDBJ databases">
        <title>Draft genome information of white flower Hibiscus syriacus.</title>
        <authorList>
            <person name="Kim Y.-M."/>
        </authorList>
    </citation>
    <scope>NUCLEOTIDE SEQUENCE [LARGE SCALE GENOMIC DNA]</scope>
    <source>
        <strain evidence="5">YM2019G1</strain>
    </source>
</reference>
<keyword evidence="4" id="KW-0052">Apoplast</keyword>
<keyword evidence="6" id="KW-1185">Reference proteome</keyword>
<accession>A0A6A2Z614</accession>
<evidence type="ECO:0000313" key="6">
    <source>
        <dbReference type="Proteomes" id="UP000436088"/>
    </source>
</evidence>
<protein>
    <recommendedName>
        <fullName evidence="4">Dirigent protein</fullName>
    </recommendedName>
</protein>
<evidence type="ECO:0000256" key="1">
    <source>
        <dbReference type="ARBA" id="ARBA00010746"/>
    </source>
</evidence>
<dbReference type="Proteomes" id="UP000436088">
    <property type="component" value="Unassembled WGS sequence"/>
</dbReference>
<feature type="signal peptide" evidence="4">
    <location>
        <begin position="1"/>
        <end position="24"/>
    </location>
</feature>
<evidence type="ECO:0000313" key="5">
    <source>
        <dbReference type="EMBL" id="KAE8687036.1"/>
    </source>
</evidence>